<evidence type="ECO:0000313" key="1">
    <source>
        <dbReference type="EMBL" id="RAG81232.1"/>
    </source>
</evidence>
<gene>
    <name evidence="1" type="ORF">DN069_33955</name>
</gene>
<keyword evidence="2" id="KW-1185">Reference proteome</keyword>
<accession>A0A2X0I8F8</accession>
<dbReference type="EMBL" id="QKYN01000171">
    <property type="protein sequence ID" value="RAG81232.1"/>
    <property type="molecule type" value="Genomic_DNA"/>
</dbReference>
<reference evidence="1 2" key="1">
    <citation type="submission" date="2018-06" db="EMBL/GenBank/DDBJ databases">
        <title>Streptacidiphilus pinicola sp. nov., isolated from pine grove soil.</title>
        <authorList>
            <person name="Roh S.G."/>
            <person name="Park S."/>
            <person name="Kim M.-K."/>
            <person name="Yun B.-R."/>
            <person name="Park J."/>
            <person name="Kim M.J."/>
            <person name="Kim Y.S."/>
            <person name="Kim S.B."/>
        </authorList>
    </citation>
    <scope>NUCLEOTIDE SEQUENCE [LARGE SCALE GENOMIC DNA]</scope>
    <source>
        <strain evidence="1 2">MMS16-CNU450</strain>
    </source>
</reference>
<proteinExistence type="predicted"/>
<sequence>MSNLVFAVSVALGDDDELDAAGAALSAEAVGLAELPQPVRSRQEAATAEAARCRGRRVRVDAKDRSVVRTVGVPLALRGTIVNG</sequence>
<organism evidence="1 2">
    <name type="scientific">Streptacidiphilus pinicola</name>
    <dbReference type="NCBI Taxonomy" id="2219663"/>
    <lineage>
        <taxon>Bacteria</taxon>
        <taxon>Bacillati</taxon>
        <taxon>Actinomycetota</taxon>
        <taxon>Actinomycetes</taxon>
        <taxon>Kitasatosporales</taxon>
        <taxon>Streptomycetaceae</taxon>
        <taxon>Streptacidiphilus</taxon>
    </lineage>
</organism>
<name>A0A2X0I8F8_9ACTN</name>
<dbReference type="AlphaFoldDB" id="A0A2X0I8F8"/>
<comment type="caution">
    <text evidence="1">The sequence shown here is derived from an EMBL/GenBank/DDBJ whole genome shotgun (WGS) entry which is preliminary data.</text>
</comment>
<protein>
    <submittedName>
        <fullName evidence="1">Uncharacterized protein</fullName>
    </submittedName>
</protein>
<dbReference type="Proteomes" id="UP000248889">
    <property type="component" value="Unassembled WGS sequence"/>
</dbReference>
<evidence type="ECO:0000313" key="2">
    <source>
        <dbReference type="Proteomes" id="UP000248889"/>
    </source>
</evidence>